<dbReference type="EMBL" id="JACIJS010000001">
    <property type="protein sequence ID" value="MBB5514484.1"/>
    <property type="molecule type" value="Genomic_DNA"/>
</dbReference>
<organism evidence="3 4">
    <name type="scientific">Rubricella aquisinus</name>
    <dbReference type="NCBI Taxonomy" id="2028108"/>
    <lineage>
        <taxon>Bacteria</taxon>
        <taxon>Pseudomonadati</taxon>
        <taxon>Pseudomonadota</taxon>
        <taxon>Alphaproteobacteria</taxon>
        <taxon>Rhodobacterales</taxon>
        <taxon>Paracoccaceae</taxon>
        <taxon>Rubricella</taxon>
    </lineage>
</organism>
<name>A0A840WW41_9RHOB</name>
<proteinExistence type="predicted"/>
<evidence type="ECO:0000313" key="4">
    <source>
        <dbReference type="Proteomes" id="UP000553766"/>
    </source>
</evidence>
<evidence type="ECO:0000313" key="3">
    <source>
        <dbReference type="EMBL" id="MBB5514484.1"/>
    </source>
</evidence>
<feature type="transmembrane region" description="Helical" evidence="2">
    <location>
        <begin position="68"/>
        <end position="86"/>
    </location>
</feature>
<dbReference type="RefSeq" id="WP_184008088.1">
    <property type="nucleotide sequence ID" value="NZ_JACIJS010000001.1"/>
</dbReference>
<dbReference type="PANTHER" id="PTHR35335">
    <property type="entry name" value="UPF0716 PROTEIN FXSA"/>
    <property type="match status" value="1"/>
</dbReference>
<keyword evidence="2" id="KW-0472">Membrane</keyword>
<keyword evidence="2" id="KW-1133">Transmembrane helix</keyword>
<dbReference type="NCBIfam" id="NF008528">
    <property type="entry name" value="PRK11463.1-2"/>
    <property type="match status" value="1"/>
</dbReference>
<sequence>MWIFVALIVVPLIEIGLFIQVGGWIGLFPTLVTVILTAVLGAALLRQQGMGELAKLQASLNEGRDPRGPLAHGALILVAGIVLLTPGFFTDAIGFALLVPPVRSAVISYLAKRITSNIHMQAGAATADRHPPASEDIIDGDYRVEPEDIPDDGPRGSSGWTRRD</sequence>
<dbReference type="GO" id="GO:0016020">
    <property type="term" value="C:membrane"/>
    <property type="evidence" value="ECO:0007669"/>
    <property type="project" value="InterPro"/>
</dbReference>
<protein>
    <submittedName>
        <fullName evidence="3">UPF0716 protein FxsA</fullName>
    </submittedName>
</protein>
<feature type="transmembrane region" description="Helical" evidence="2">
    <location>
        <begin position="28"/>
        <end position="47"/>
    </location>
</feature>
<comment type="caution">
    <text evidence="3">The sequence shown here is derived from an EMBL/GenBank/DDBJ whole genome shotgun (WGS) entry which is preliminary data.</text>
</comment>
<gene>
    <name evidence="3" type="ORF">FHS89_000482</name>
</gene>
<dbReference type="Pfam" id="PF04186">
    <property type="entry name" value="FxsA"/>
    <property type="match status" value="1"/>
</dbReference>
<keyword evidence="4" id="KW-1185">Reference proteome</keyword>
<reference evidence="3 4" key="1">
    <citation type="submission" date="2020-08" db="EMBL/GenBank/DDBJ databases">
        <title>Genomic Encyclopedia of Type Strains, Phase IV (KMG-IV): sequencing the most valuable type-strain genomes for metagenomic binning, comparative biology and taxonomic classification.</title>
        <authorList>
            <person name="Goeker M."/>
        </authorList>
    </citation>
    <scope>NUCLEOTIDE SEQUENCE [LARGE SCALE GENOMIC DNA]</scope>
    <source>
        <strain evidence="3 4">DSM 103377</strain>
    </source>
</reference>
<keyword evidence="2" id="KW-0812">Transmembrane</keyword>
<dbReference type="Proteomes" id="UP000553766">
    <property type="component" value="Unassembled WGS sequence"/>
</dbReference>
<feature type="region of interest" description="Disordered" evidence="1">
    <location>
        <begin position="122"/>
        <end position="164"/>
    </location>
</feature>
<accession>A0A840WW41</accession>
<dbReference type="PANTHER" id="PTHR35335:SF1">
    <property type="entry name" value="UPF0716 PROTEIN FXSA"/>
    <property type="match status" value="1"/>
</dbReference>
<evidence type="ECO:0000256" key="2">
    <source>
        <dbReference type="SAM" id="Phobius"/>
    </source>
</evidence>
<dbReference type="InterPro" id="IPR007313">
    <property type="entry name" value="FxsA"/>
</dbReference>
<dbReference type="AlphaFoldDB" id="A0A840WW41"/>
<evidence type="ECO:0000256" key="1">
    <source>
        <dbReference type="SAM" id="MobiDB-lite"/>
    </source>
</evidence>